<name>A0A137SEC5_9GAMM</name>
<dbReference type="Pfam" id="PF13280">
    <property type="entry name" value="WYL"/>
    <property type="match status" value="1"/>
</dbReference>
<dbReference type="RefSeq" id="WP_061331340.1">
    <property type="nucleotide sequence ID" value="NZ_LOCO01000003.1"/>
</dbReference>
<dbReference type="AlphaFoldDB" id="A0A137SEC5"/>
<evidence type="ECO:0000259" key="3">
    <source>
        <dbReference type="Pfam" id="PF26109"/>
    </source>
</evidence>
<dbReference type="Pfam" id="PF26109">
    <property type="entry name" value="WHD_BrxR"/>
    <property type="match status" value="1"/>
</dbReference>
<keyword evidence="6" id="KW-1185">Reference proteome</keyword>
<dbReference type="InterPro" id="IPR026881">
    <property type="entry name" value="WYL_dom"/>
</dbReference>
<dbReference type="PANTHER" id="PTHR34580">
    <property type="match status" value="1"/>
</dbReference>
<feature type="domain" description="DNA-binding transcriptional repressor CapW C-terminal dimerisation" evidence="2">
    <location>
        <begin position="214"/>
        <end position="283"/>
    </location>
</feature>
<accession>A0A137SEC5</accession>
<protein>
    <submittedName>
        <fullName evidence="4">Uncharacterized protein</fullName>
    </submittedName>
</protein>
<dbReference type="Proteomes" id="UP000070282">
    <property type="component" value="Unassembled WGS sequence"/>
</dbReference>
<dbReference type="PROSITE" id="PS52050">
    <property type="entry name" value="WYL"/>
    <property type="match status" value="1"/>
</dbReference>
<proteinExistence type="predicted"/>
<dbReference type="EMBL" id="LOCO01000005">
    <property type="protein sequence ID" value="KXO10787.1"/>
    <property type="molecule type" value="Genomic_DNA"/>
</dbReference>
<dbReference type="InterPro" id="IPR059019">
    <property type="entry name" value="WHD_CapW"/>
</dbReference>
<dbReference type="InterPro" id="IPR059020">
    <property type="entry name" value="CapW_CTD"/>
</dbReference>
<evidence type="ECO:0000259" key="2">
    <source>
        <dbReference type="Pfam" id="PF26107"/>
    </source>
</evidence>
<evidence type="ECO:0000313" key="5">
    <source>
        <dbReference type="EMBL" id="KXO11452.1"/>
    </source>
</evidence>
<dbReference type="InterPro" id="IPR016634">
    <property type="entry name" value="CapW-like"/>
</dbReference>
<dbReference type="PATRIC" id="fig|1306954.6.peg.2456"/>
<reference evidence="4" key="2">
    <citation type="submission" date="2015-12" db="EMBL/GenBank/DDBJ databases">
        <authorList>
            <person name="Shamseldin A."/>
            <person name="Moawad H."/>
            <person name="Abd El-Rahim W.M."/>
            <person name="Sadowsky M.J."/>
        </authorList>
    </citation>
    <scope>NUCLEOTIDE SEQUENCE [LARGE SCALE GENOMIC DNA]</scope>
    <source>
        <strain evidence="4">LAMA 842</strain>
    </source>
</reference>
<feature type="domain" description="DNA-binding transcriptional repressor CapW winged helix-turn-helix" evidence="3">
    <location>
        <begin position="11"/>
        <end position="93"/>
    </location>
</feature>
<evidence type="ECO:0000313" key="6">
    <source>
        <dbReference type="Proteomes" id="UP000070282"/>
    </source>
</evidence>
<dbReference type="PIRSF" id="PIRSF015558">
    <property type="entry name" value="Txn_reg_DeoR_prd"/>
    <property type="match status" value="1"/>
</dbReference>
<feature type="domain" description="WYL" evidence="1">
    <location>
        <begin position="125"/>
        <end position="190"/>
    </location>
</feature>
<comment type="caution">
    <text evidence="4">The sequence shown here is derived from an EMBL/GenBank/DDBJ whole genome shotgun (WGS) entry which is preliminary data.</text>
</comment>
<sequence length="300" mass="33999">MKKTDWPIRWDLLLRYRLIEIIALWEGRLTTNHICHSFGIGRQQASKDINTYLRELAPGNLVYDRHLKGYVPAAGFKPVVTRGQVSEYQDLLARQQSLSDTFSDLELGLPGNAVIPEPSRRIAPETMRAVVNATRYHRQLKASYVSLSRPEAADSLLEPHSLVCTGNSWHVRAWCNANREFRDFALSRFQGQPEALRQKSRHTAQQDEDWQRLVTLEIAPDQRLTEAQQQIIANDYGMEQGCLSIETRAALAPYVLSRLGITFDNSHPDPLVQQLELANPDQLGFGSKRERALKAVAGLC</sequence>
<evidence type="ECO:0000259" key="1">
    <source>
        <dbReference type="Pfam" id="PF13280"/>
    </source>
</evidence>
<organism evidence="4 6">
    <name type="scientific">Marinobacter excellens LAMA 842</name>
    <dbReference type="NCBI Taxonomy" id="1306954"/>
    <lineage>
        <taxon>Bacteria</taxon>
        <taxon>Pseudomonadati</taxon>
        <taxon>Pseudomonadota</taxon>
        <taxon>Gammaproteobacteria</taxon>
        <taxon>Pseudomonadales</taxon>
        <taxon>Marinobacteraceae</taxon>
        <taxon>Marinobacter</taxon>
    </lineage>
</organism>
<evidence type="ECO:0000313" key="4">
    <source>
        <dbReference type="EMBL" id="KXO10787.1"/>
    </source>
</evidence>
<reference evidence="6" key="1">
    <citation type="submission" date="2015-12" db="EMBL/GenBank/DDBJ databases">
        <authorList>
            <person name="Lima A."/>
            <person name="Farahani Zayas N."/>
            <person name="Castro Da Silva M.A."/>
            <person name="Cabral A."/>
            <person name="Pessatti M.L."/>
        </authorList>
    </citation>
    <scope>NUCLEOTIDE SEQUENCE [LARGE SCALE GENOMIC DNA]</scope>
    <source>
        <strain evidence="6">LAMA 842</strain>
    </source>
</reference>
<dbReference type="Pfam" id="PF26107">
    <property type="entry name" value="BrxR_CTD"/>
    <property type="match status" value="1"/>
</dbReference>
<dbReference type="PANTHER" id="PTHR34580:SF3">
    <property type="entry name" value="PROTEIN PAFB"/>
    <property type="match status" value="1"/>
</dbReference>
<dbReference type="InterPro" id="IPR051534">
    <property type="entry name" value="CBASS_pafABC_assoc_protein"/>
</dbReference>
<gene>
    <name evidence="4" type="ORF">J122_1414</name>
    <name evidence="5" type="ORF">J122_907</name>
</gene>
<dbReference type="EMBL" id="LOCO01000003">
    <property type="protein sequence ID" value="KXO11452.1"/>
    <property type="molecule type" value="Genomic_DNA"/>
</dbReference>